<evidence type="ECO:0000313" key="2">
    <source>
        <dbReference type="Proteomes" id="UP000727456"/>
    </source>
</evidence>
<accession>A0ABX0TUX9</accession>
<gene>
    <name evidence="1" type="ORF">FHS31_002963</name>
</gene>
<dbReference type="EMBL" id="JAAOZC010000010">
    <property type="protein sequence ID" value="NIJ09331.1"/>
    <property type="molecule type" value="Genomic_DNA"/>
</dbReference>
<reference evidence="1 2" key="1">
    <citation type="submission" date="2020-03" db="EMBL/GenBank/DDBJ databases">
        <title>Genomic Encyclopedia of Type Strains, Phase III (KMG-III): the genomes of soil and plant-associated and newly described type strains.</title>
        <authorList>
            <person name="Whitman W."/>
        </authorList>
    </citation>
    <scope>NUCLEOTIDE SEQUENCE [LARGE SCALE GENOMIC DNA]</scope>
    <source>
        <strain evidence="1 2">CECT 8804</strain>
    </source>
</reference>
<protein>
    <submittedName>
        <fullName evidence="1">Uncharacterized protein</fullName>
    </submittedName>
</protein>
<proteinExistence type="predicted"/>
<dbReference type="Gene3D" id="1.20.1290.30">
    <property type="match status" value="1"/>
</dbReference>
<organism evidence="1 2">
    <name type="scientific">Sphingomonas vulcanisoli</name>
    <dbReference type="NCBI Taxonomy" id="1658060"/>
    <lineage>
        <taxon>Bacteria</taxon>
        <taxon>Pseudomonadati</taxon>
        <taxon>Pseudomonadota</taxon>
        <taxon>Alphaproteobacteria</taxon>
        <taxon>Sphingomonadales</taxon>
        <taxon>Sphingomonadaceae</taxon>
        <taxon>Sphingomonas</taxon>
    </lineage>
</organism>
<comment type="caution">
    <text evidence="1">The sequence shown here is derived from an EMBL/GenBank/DDBJ whole genome shotgun (WGS) entry which is preliminary data.</text>
</comment>
<keyword evidence="2" id="KW-1185">Reference proteome</keyword>
<sequence length="111" mass="11845">MPGQAAKAAKPLLTDAVVEKALTTLTSLINLGNGVLVARDKEKADEILRILRAKGHSFDPIAIKSWAIQQGWKNGAADELAKLAVRVGGLKGKPSISGYHDPDGRYARWAS</sequence>
<evidence type="ECO:0000313" key="1">
    <source>
        <dbReference type="EMBL" id="NIJ09331.1"/>
    </source>
</evidence>
<name>A0ABX0TUX9_9SPHN</name>
<dbReference type="Proteomes" id="UP000727456">
    <property type="component" value="Unassembled WGS sequence"/>
</dbReference>
<dbReference type="InterPro" id="IPR037210">
    <property type="entry name" value="YoaC-like_sf"/>
</dbReference>